<keyword evidence="1" id="KW-0472">Membrane</keyword>
<feature type="transmembrane region" description="Helical" evidence="1">
    <location>
        <begin position="43"/>
        <end position="60"/>
    </location>
</feature>
<reference evidence="2" key="1">
    <citation type="submission" date="2020-10" db="EMBL/GenBank/DDBJ databases">
        <authorList>
            <person name="Gilroy R."/>
        </authorList>
    </citation>
    <scope>NUCLEOTIDE SEQUENCE</scope>
    <source>
        <strain evidence="2">CHK178-757</strain>
    </source>
</reference>
<keyword evidence="1" id="KW-0812">Transmembrane</keyword>
<gene>
    <name evidence="2" type="ORF">IAB46_08835</name>
</gene>
<evidence type="ECO:0008006" key="4">
    <source>
        <dbReference type="Google" id="ProtNLM"/>
    </source>
</evidence>
<dbReference type="Pfam" id="PF18936">
    <property type="entry name" value="DUF5684"/>
    <property type="match status" value="1"/>
</dbReference>
<evidence type="ECO:0000256" key="1">
    <source>
        <dbReference type="SAM" id="Phobius"/>
    </source>
</evidence>
<sequence length="138" mass="15587">MILNLISLLFGPNDVFMNILEIIFYILVIIGQWKMFEKAGESGWKALIPIYNLYILYKIVWDTKVFWVELGLILFSYLVPLIGIIGLIGLFLISIVLPFKVASAFGRGMGFGFGLLFLEPVFTIILGFGTSEYYGADE</sequence>
<evidence type="ECO:0000313" key="2">
    <source>
        <dbReference type="EMBL" id="HIS47642.1"/>
    </source>
</evidence>
<dbReference type="InterPro" id="IPR043739">
    <property type="entry name" value="DUF5684"/>
</dbReference>
<keyword evidence="1" id="KW-1133">Transmembrane helix</keyword>
<dbReference type="AlphaFoldDB" id="A0A9D1F5S0"/>
<accession>A0A9D1F5S0</accession>
<dbReference type="Proteomes" id="UP000823927">
    <property type="component" value="Unassembled WGS sequence"/>
</dbReference>
<dbReference type="EMBL" id="DVIT01000031">
    <property type="protein sequence ID" value="HIS47642.1"/>
    <property type="molecule type" value="Genomic_DNA"/>
</dbReference>
<comment type="caution">
    <text evidence="2">The sequence shown here is derived from an EMBL/GenBank/DDBJ whole genome shotgun (WGS) entry which is preliminary data.</text>
</comment>
<organism evidence="2 3">
    <name type="scientific">Candidatus Scybalocola faecigallinarum</name>
    <dbReference type="NCBI Taxonomy" id="2840941"/>
    <lineage>
        <taxon>Bacteria</taxon>
        <taxon>Bacillati</taxon>
        <taxon>Bacillota</taxon>
        <taxon>Clostridia</taxon>
        <taxon>Lachnospirales</taxon>
        <taxon>Lachnospiraceae</taxon>
        <taxon>Lachnospiraceae incertae sedis</taxon>
        <taxon>Candidatus Scybalocola (ex Gilroy et al. 2021)</taxon>
    </lineage>
</organism>
<reference evidence="2" key="2">
    <citation type="journal article" date="2021" name="PeerJ">
        <title>Extensive microbial diversity within the chicken gut microbiome revealed by metagenomics and culture.</title>
        <authorList>
            <person name="Gilroy R."/>
            <person name="Ravi A."/>
            <person name="Getino M."/>
            <person name="Pursley I."/>
            <person name="Horton D.L."/>
            <person name="Alikhan N.F."/>
            <person name="Baker D."/>
            <person name="Gharbi K."/>
            <person name="Hall N."/>
            <person name="Watson M."/>
            <person name="Adriaenssens E.M."/>
            <person name="Foster-Nyarko E."/>
            <person name="Jarju S."/>
            <person name="Secka A."/>
            <person name="Antonio M."/>
            <person name="Oren A."/>
            <person name="Chaudhuri R.R."/>
            <person name="La Ragione R."/>
            <person name="Hildebrand F."/>
            <person name="Pallen M.J."/>
        </authorList>
    </citation>
    <scope>NUCLEOTIDE SEQUENCE</scope>
    <source>
        <strain evidence="2">CHK178-757</strain>
    </source>
</reference>
<name>A0A9D1F5S0_9FIRM</name>
<proteinExistence type="predicted"/>
<feature type="transmembrane region" description="Helical" evidence="1">
    <location>
        <begin position="15"/>
        <end position="31"/>
    </location>
</feature>
<feature type="transmembrane region" description="Helical" evidence="1">
    <location>
        <begin position="109"/>
        <end position="129"/>
    </location>
</feature>
<protein>
    <recommendedName>
        <fullName evidence="4">Signal peptidase I</fullName>
    </recommendedName>
</protein>
<evidence type="ECO:0000313" key="3">
    <source>
        <dbReference type="Proteomes" id="UP000823927"/>
    </source>
</evidence>
<feature type="transmembrane region" description="Helical" evidence="1">
    <location>
        <begin position="72"/>
        <end position="97"/>
    </location>
</feature>